<dbReference type="Pfam" id="PF17641">
    <property type="entry name" value="ASPRs"/>
    <property type="match status" value="1"/>
</dbReference>
<name>A0ABR1DVC7_NECAM</name>
<sequence>MVIAAQAYSVRNLTPPLGKSQDLVGLGRHRCLAFWIRKDVTGIEPPMSSFLESAKFAREKESFEVYERVSGRDNELWWLADVSSQCLYPPTQVWYQLIGFGGMKDVAELRSCTGIFKLTAMHYALIVVALAVTLMECSVALPDCGKEMPSVVPPLDSSTRTRLSDAVHGKAQGGELEYNCHLEYLGWLALNDPSDSELGWLPYEDTYLLNFSKKGDEGNKPTEEFVTELGKDTKVTGKSWKLFGCNYMYKEGEHKYMCVFYNY</sequence>
<dbReference type="Proteomes" id="UP001303046">
    <property type="component" value="Unassembled WGS sequence"/>
</dbReference>
<proteinExistence type="predicted"/>
<evidence type="ECO:0000313" key="2">
    <source>
        <dbReference type="Proteomes" id="UP001303046"/>
    </source>
</evidence>
<reference evidence="1 2" key="1">
    <citation type="submission" date="2023-08" db="EMBL/GenBank/DDBJ databases">
        <title>A Necator americanus chromosomal reference genome.</title>
        <authorList>
            <person name="Ilik V."/>
            <person name="Petrzelkova K.J."/>
            <person name="Pardy F."/>
            <person name="Fuh T."/>
            <person name="Niatou-Singa F.S."/>
            <person name="Gouil Q."/>
            <person name="Baker L."/>
            <person name="Ritchie M.E."/>
            <person name="Jex A.R."/>
            <person name="Gazzola D."/>
            <person name="Li H."/>
            <person name="Toshio Fujiwara R."/>
            <person name="Zhan B."/>
            <person name="Aroian R.V."/>
            <person name="Pafco B."/>
            <person name="Schwarz E.M."/>
        </authorList>
    </citation>
    <scope>NUCLEOTIDE SEQUENCE [LARGE SCALE GENOMIC DNA]</scope>
    <source>
        <strain evidence="1 2">Aroian</strain>
        <tissue evidence="1">Whole animal</tissue>
    </source>
</reference>
<accession>A0ABR1DVC7</accession>
<organism evidence="1 2">
    <name type="scientific">Necator americanus</name>
    <name type="common">Human hookworm</name>
    <dbReference type="NCBI Taxonomy" id="51031"/>
    <lineage>
        <taxon>Eukaryota</taxon>
        <taxon>Metazoa</taxon>
        <taxon>Ecdysozoa</taxon>
        <taxon>Nematoda</taxon>
        <taxon>Chromadorea</taxon>
        <taxon>Rhabditida</taxon>
        <taxon>Rhabditina</taxon>
        <taxon>Rhabditomorpha</taxon>
        <taxon>Strongyloidea</taxon>
        <taxon>Ancylostomatidae</taxon>
        <taxon>Bunostominae</taxon>
        <taxon>Necator</taxon>
    </lineage>
</organism>
<gene>
    <name evidence="1" type="primary">Necator_chrV.g18186</name>
    <name evidence="1" type="ORF">RB195_013395</name>
</gene>
<comment type="caution">
    <text evidence="1">The sequence shown here is derived from an EMBL/GenBank/DDBJ whole genome shotgun (WGS) entry which is preliminary data.</text>
</comment>
<dbReference type="EMBL" id="JAVFWL010000005">
    <property type="protein sequence ID" value="KAK6754367.1"/>
    <property type="molecule type" value="Genomic_DNA"/>
</dbReference>
<protein>
    <submittedName>
        <fullName evidence="1">Uncharacterized protein</fullName>
    </submittedName>
</protein>
<evidence type="ECO:0000313" key="1">
    <source>
        <dbReference type="EMBL" id="KAK6754367.1"/>
    </source>
</evidence>
<keyword evidence="2" id="KW-1185">Reference proteome</keyword>
<dbReference type="InterPro" id="IPR035109">
    <property type="entry name" value="ASPR"/>
</dbReference>